<gene>
    <name evidence="11" type="ORF">BOX15_Mlig032338g1</name>
</gene>
<keyword evidence="6" id="KW-0508">mRNA splicing</keyword>
<organism evidence="11 12">
    <name type="scientific">Macrostomum lignano</name>
    <dbReference type="NCBI Taxonomy" id="282301"/>
    <lineage>
        <taxon>Eukaryota</taxon>
        <taxon>Metazoa</taxon>
        <taxon>Spiralia</taxon>
        <taxon>Lophotrochozoa</taxon>
        <taxon>Platyhelminthes</taxon>
        <taxon>Rhabditophora</taxon>
        <taxon>Macrostomorpha</taxon>
        <taxon>Macrostomida</taxon>
        <taxon>Macrostomidae</taxon>
        <taxon>Macrostomum</taxon>
    </lineage>
</organism>
<feature type="compositionally biased region" description="Polar residues" evidence="9">
    <location>
        <begin position="84"/>
        <end position="97"/>
    </location>
</feature>
<dbReference type="InterPro" id="IPR000504">
    <property type="entry name" value="RRM_dom"/>
</dbReference>
<keyword evidence="12" id="KW-1185">Reference proteome</keyword>
<comment type="subcellular location">
    <subcellularLocation>
        <location evidence="1">Nucleus</location>
    </subcellularLocation>
</comment>
<feature type="domain" description="RRM" evidence="10">
    <location>
        <begin position="241"/>
        <end position="315"/>
    </location>
</feature>
<dbReference type="GO" id="GO:0006397">
    <property type="term" value="P:mRNA processing"/>
    <property type="evidence" value="ECO:0007669"/>
    <property type="project" value="UniProtKB-KW"/>
</dbReference>
<dbReference type="InterPro" id="IPR012677">
    <property type="entry name" value="Nucleotide-bd_a/b_plait_sf"/>
</dbReference>
<sequence>PIIANQSAGELAHEVQPEPDGSLSLVSLAAEFPGALGLQYRCPQTGSLLAVPLVDGSLRRPSELARWSDTVYFCTFSPVDDDPSQPNGNSKSGSQAPINGDEKQQNGIAADSSGSDSNHCPETGERNGNSKDCEDLIVLGLPYDCQEQDLRAYFDSVSGVKDSLAMAQIKRDWTGTSRGFGFVRFSDMASQESALATRFYQIGRRCCELKIPYSRQQLPVAADSHGSEQQQQQQQQQMLSRRVFVGGITDKLSEQTLTEYFTKELGLEVSEVFVSRRPDRSFAFVTFASAEMAAQLIGRGFVIEGVPVFAATAKPIQQHQQPQQQQQQQQPAIYQQPTLLPQTTVSNYGANICPYYALEQPQPGTVLMQQQYQPVRFAQHQLINPIYQANPYQLPVYHLPQQHWQ</sequence>
<feature type="domain" description="RRM" evidence="10">
    <location>
        <begin position="134"/>
        <end position="216"/>
    </location>
</feature>
<dbReference type="OrthoDB" id="442677at2759"/>
<dbReference type="GO" id="GO:0000785">
    <property type="term" value="C:chromatin"/>
    <property type="evidence" value="ECO:0007669"/>
    <property type="project" value="TreeGrafter"/>
</dbReference>
<comment type="caution">
    <text evidence="11">The sequence shown here is derived from an EMBL/GenBank/DDBJ whole genome shotgun (WGS) entry which is preliminary data.</text>
</comment>
<dbReference type="InterPro" id="IPR041105">
    <property type="entry name" value="TDP-43_N"/>
</dbReference>
<evidence type="ECO:0000256" key="9">
    <source>
        <dbReference type="SAM" id="MobiDB-lite"/>
    </source>
</evidence>
<dbReference type="SUPFAM" id="SSF54928">
    <property type="entry name" value="RNA-binding domain, RBD"/>
    <property type="match status" value="2"/>
</dbReference>
<dbReference type="InterPro" id="IPR035979">
    <property type="entry name" value="RBD_domain_sf"/>
</dbReference>
<dbReference type="Pfam" id="PF00076">
    <property type="entry name" value="RRM_1"/>
    <property type="match status" value="2"/>
</dbReference>
<evidence type="ECO:0000256" key="6">
    <source>
        <dbReference type="ARBA" id="ARBA00023187"/>
    </source>
</evidence>
<keyword evidence="5" id="KW-0804">Transcription</keyword>
<dbReference type="STRING" id="282301.A0A267H965"/>
<reference evidence="11 12" key="1">
    <citation type="submission" date="2017-06" db="EMBL/GenBank/DDBJ databases">
        <title>A platform for efficient transgenesis in Macrostomum lignano, a flatworm model organism for stem cell research.</title>
        <authorList>
            <person name="Berezikov E."/>
        </authorList>
    </citation>
    <scope>NUCLEOTIDE SEQUENCE [LARGE SCALE GENOMIC DNA]</scope>
    <source>
        <strain evidence="11">DV1</strain>
        <tissue evidence="11">Whole organism</tissue>
    </source>
</reference>
<protein>
    <recommendedName>
        <fullName evidence="10">RRM domain-containing protein</fullName>
    </recommendedName>
</protein>
<keyword evidence="7" id="KW-0539">Nucleus</keyword>
<dbReference type="PANTHER" id="PTHR48033">
    <property type="entry name" value="RNA-BINDING (RRM/RBD/RNP MOTIFS) FAMILY PROTEIN"/>
    <property type="match status" value="1"/>
</dbReference>
<dbReference type="Gene3D" id="3.30.70.330">
    <property type="match status" value="2"/>
</dbReference>
<evidence type="ECO:0000256" key="8">
    <source>
        <dbReference type="PROSITE-ProRule" id="PRU00176"/>
    </source>
</evidence>
<evidence type="ECO:0000313" key="11">
    <source>
        <dbReference type="EMBL" id="PAA94823.1"/>
    </source>
</evidence>
<feature type="non-terminal residue" evidence="11">
    <location>
        <position position="1"/>
    </location>
</feature>
<keyword evidence="8" id="KW-0694">RNA-binding</keyword>
<dbReference type="CDD" id="cd19609">
    <property type="entry name" value="NTD_TDP-43"/>
    <property type="match status" value="1"/>
</dbReference>
<dbReference type="SMART" id="SM00360">
    <property type="entry name" value="RRM"/>
    <property type="match status" value="2"/>
</dbReference>
<dbReference type="EMBL" id="NIVC01000001">
    <property type="protein sequence ID" value="PAA94823.1"/>
    <property type="molecule type" value="Genomic_DNA"/>
</dbReference>
<evidence type="ECO:0000256" key="5">
    <source>
        <dbReference type="ARBA" id="ARBA00023163"/>
    </source>
</evidence>
<evidence type="ECO:0000256" key="2">
    <source>
        <dbReference type="ARBA" id="ARBA00022664"/>
    </source>
</evidence>
<feature type="region of interest" description="Disordered" evidence="9">
    <location>
        <begin position="78"/>
        <end position="127"/>
    </location>
</feature>
<name>A0A267H965_9PLAT</name>
<dbReference type="Pfam" id="PF18694">
    <property type="entry name" value="TDP-43_N"/>
    <property type="match status" value="1"/>
</dbReference>
<keyword evidence="3" id="KW-0677">Repeat</keyword>
<dbReference type="GO" id="GO:0003723">
    <property type="term" value="F:RNA binding"/>
    <property type="evidence" value="ECO:0007669"/>
    <property type="project" value="UniProtKB-UniRule"/>
</dbReference>
<proteinExistence type="predicted"/>
<dbReference type="GO" id="GO:0010468">
    <property type="term" value="P:regulation of gene expression"/>
    <property type="evidence" value="ECO:0007669"/>
    <property type="project" value="TreeGrafter"/>
</dbReference>
<evidence type="ECO:0000256" key="4">
    <source>
        <dbReference type="ARBA" id="ARBA00023015"/>
    </source>
</evidence>
<evidence type="ECO:0000259" key="10">
    <source>
        <dbReference type="PROSITE" id="PS50102"/>
    </source>
</evidence>
<dbReference type="GO" id="GO:0008380">
    <property type="term" value="P:RNA splicing"/>
    <property type="evidence" value="ECO:0007669"/>
    <property type="project" value="UniProtKB-KW"/>
</dbReference>
<dbReference type="PANTHER" id="PTHR48033:SF9">
    <property type="entry name" value="TAR DNA-BINDING PROTEIN 43"/>
    <property type="match status" value="1"/>
</dbReference>
<dbReference type="AlphaFoldDB" id="A0A267H965"/>
<dbReference type="PROSITE" id="PS50102">
    <property type="entry name" value="RRM"/>
    <property type="match status" value="2"/>
</dbReference>
<accession>A0A267H965</accession>
<keyword evidence="4" id="KW-0805">Transcription regulation</keyword>
<evidence type="ECO:0000313" key="12">
    <source>
        <dbReference type="Proteomes" id="UP000215902"/>
    </source>
</evidence>
<dbReference type="Proteomes" id="UP000215902">
    <property type="component" value="Unassembled WGS sequence"/>
</dbReference>
<dbReference type="GO" id="GO:0005654">
    <property type="term" value="C:nucleoplasm"/>
    <property type="evidence" value="ECO:0007669"/>
    <property type="project" value="TreeGrafter"/>
</dbReference>
<keyword evidence="2" id="KW-0507">mRNA processing</keyword>
<evidence type="ECO:0000256" key="7">
    <source>
        <dbReference type="ARBA" id="ARBA00023242"/>
    </source>
</evidence>
<evidence type="ECO:0000256" key="3">
    <source>
        <dbReference type="ARBA" id="ARBA00022737"/>
    </source>
</evidence>
<evidence type="ECO:0000256" key="1">
    <source>
        <dbReference type="ARBA" id="ARBA00004123"/>
    </source>
</evidence>